<protein>
    <submittedName>
        <fullName evidence="1">Uncharacterized protein</fullName>
    </submittedName>
</protein>
<proteinExistence type="predicted"/>
<name>A0A369PS77_9SPHI</name>
<gene>
    <name evidence="1" type="ORF">DU508_23160</name>
</gene>
<organism evidence="1 2">
    <name type="scientific">Pedobacter chinensis</name>
    <dbReference type="NCBI Taxonomy" id="2282421"/>
    <lineage>
        <taxon>Bacteria</taxon>
        <taxon>Pseudomonadati</taxon>
        <taxon>Bacteroidota</taxon>
        <taxon>Sphingobacteriia</taxon>
        <taxon>Sphingobacteriales</taxon>
        <taxon>Sphingobacteriaceae</taxon>
        <taxon>Pedobacter</taxon>
    </lineage>
</organism>
<evidence type="ECO:0000313" key="1">
    <source>
        <dbReference type="EMBL" id="RDC54135.1"/>
    </source>
</evidence>
<keyword evidence="2" id="KW-1185">Reference proteome</keyword>
<dbReference type="RefSeq" id="WP_115405048.1">
    <property type="nucleotide sequence ID" value="NZ_QPKV01000017.1"/>
</dbReference>
<sequence length="133" mass="15011">MNKFPFNEAGFQKLLKELYQLPDEALERQAYALAQDFRSWVNDHFLLSPSQLDFLQKIDDRFIDRAATLTPGFLIKRSPITLIKPESAGAAGDKDGKGKLVDLKKQSDASYSDEGGFDDEESLTYTISYPVNQ</sequence>
<dbReference type="Proteomes" id="UP000253961">
    <property type="component" value="Unassembled WGS sequence"/>
</dbReference>
<comment type="caution">
    <text evidence="1">The sequence shown here is derived from an EMBL/GenBank/DDBJ whole genome shotgun (WGS) entry which is preliminary data.</text>
</comment>
<accession>A0A369PS77</accession>
<reference evidence="1 2" key="1">
    <citation type="submission" date="2018-07" db="EMBL/GenBank/DDBJ databases">
        <title>Pedobacter sp. nov., isolated from soil.</title>
        <authorList>
            <person name="Zhou L.Y."/>
            <person name="Du Z.J."/>
        </authorList>
    </citation>
    <scope>NUCLEOTIDE SEQUENCE [LARGE SCALE GENOMIC DNA]</scope>
    <source>
        <strain evidence="1 2">JDX94</strain>
    </source>
</reference>
<dbReference type="EMBL" id="QPKV01000017">
    <property type="protein sequence ID" value="RDC54135.1"/>
    <property type="molecule type" value="Genomic_DNA"/>
</dbReference>
<dbReference type="AlphaFoldDB" id="A0A369PS77"/>
<dbReference type="OrthoDB" id="762944at2"/>
<evidence type="ECO:0000313" key="2">
    <source>
        <dbReference type="Proteomes" id="UP000253961"/>
    </source>
</evidence>